<protein>
    <recommendedName>
        <fullName evidence="6 9">RNA polymerase II subunit A C-terminal domain phosphatase</fullName>
        <ecNumber evidence="2 9">3.1.3.16</ecNumber>
    </recommendedName>
</protein>
<feature type="compositionally biased region" description="Acidic residues" evidence="10">
    <location>
        <begin position="618"/>
        <end position="644"/>
    </location>
</feature>
<evidence type="ECO:0000256" key="9">
    <source>
        <dbReference type="RuleBase" id="RU366066"/>
    </source>
</evidence>
<dbReference type="FunFam" id="3.40.50.10190:FF:000007">
    <property type="entry name" value="RNA polymerase II subunit A C-terminal domain phosphatase"/>
    <property type="match status" value="1"/>
</dbReference>
<dbReference type="PROSITE" id="PS50172">
    <property type="entry name" value="BRCT"/>
    <property type="match status" value="1"/>
</dbReference>
<dbReference type="InterPro" id="IPR001357">
    <property type="entry name" value="BRCT_dom"/>
</dbReference>
<dbReference type="SUPFAM" id="SSF52113">
    <property type="entry name" value="BRCT domain"/>
    <property type="match status" value="1"/>
</dbReference>
<feature type="region of interest" description="Disordered" evidence="10">
    <location>
        <begin position="481"/>
        <end position="665"/>
    </location>
</feature>
<dbReference type="Gene3D" id="3.40.50.10190">
    <property type="entry name" value="BRCT domain"/>
    <property type="match status" value="1"/>
</dbReference>
<dbReference type="InterPro" id="IPR036420">
    <property type="entry name" value="BRCT_dom_sf"/>
</dbReference>
<sequence>MEIKFESNESECTAGIKKASEGSFVMKDAVLLEFKVNGSVAGRIKTPSEGVVTFTKGLKIGSLLKQGQVIATVSECTHAIVIKDMCATCGKDLREKGGRAGQRKEQSTANVSMIHHVPELIVSDSLAQELGSADENNLITNRKLVLLVDLDQTIIHTSDKPMTVDAENHKDLTKYNLHSRVYTTKLRPHTTEFLNKMSTMYEMHIVTYGQRQYAHKIAKILDPDARLFGQRILSRDELFSAQHKTRNLKALFPCGDNFVVIIDDRADVWMYSDALIQIKPYRFFKEVGDINAPKNSKEQMPVQIEDDAHEDRVLEEIERVLTNIHDKYYEKYDLKETDKLDVKDVIKEERKKVLDGCVIVFSGIVPTGEKLERTDIYRLCDQFGAKILPEVTDEVTHVVGARYGTQKIHQALRLGKFVVTVQWVYACVEKWIKADEKLFELTKESTPPIGRPLGSKYVNDLANMDTIGKAALADMNNEVDEALSDEDEDEGDDDDEDDGRGDPDGFDNNEERGNEVDKEINDDFEEEIISQDAGEKNEEKEKQNNDSFPRGQKRKHCPEMEDEEEKSDSEDEDDETPMSYKALLSRSRKEGRIVPENYEDAVFDVDDDKGHIPSTSMNDEEDEEREDNEDEDVPESDDDDEFEDMAALIERQISETADERDNEME</sequence>
<keyword evidence="3 9" id="KW-0378">Hydrolase</keyword>
<evidence type="ECO:0000256" key="10">
    <source>
        <dbReference type="SAM" id="MobiDB-lite"/>
    </source>
</evidence>
<dbReference type="SUPFAM" id="SSF56784">
    <property type="entry name" value="HAD-like"/>
    <property type="match status" value="1"/>
</dbReference>
<comment type="catalytic activity">
    <reaction evidence="8 9">
        <text>O-phospho-L-threonyl-[protein] + H2O = L-threonyl-[protein] + phosphate</text>
        <dbReference type="Rhea" id="RHEA:47004"/>
        <dbReference type="Rhea" id="RHEA-COMP:11060"/>
        <dbReference type="Rhea" id="RHEA-COMP:11605"/>
        <dbReference type="ChEBI" id="CHEBI:15377"/>
        <dbReference type="ChEBI" id="CHEBI:30013"/>
        <dbReference type="ChEBI" id="CHEBI:43474"/>
        <dbReference type="ChEBI" id="CHEBI:61977"/>
        <dbReference type="EC" id="3.1.3.16"/>
    </reaction>
</comment>
<accession>A0A1I7T199</accession>
<feature type="compositionally biased region" description="Acidic residues" evidence="10">
    <location>
        <begin position="481"/>
        <end position="508"/>
    </location>
</feature>
<dbReference type="PANTHER" id="PTHR23081">
    <property type="entry name" value="RNA POLYMERASE II CTD PHOSPHATASE"/>
    <property type="match status" value="1"/>
</dbReference>
<evidence type="ECO:0000256" key="6">
    <source>
        <dbReference type="ARBA" id="ARBA00040602"/>
    </source>
</evidence>
<dbReference type="NCBIfam" id="TIGR02250">
    <property type="entry name" value="FCP1_euk"/>
    <property type="match status" value="1"/>
</dbReference>
<comment type="subcellular location">
    <subcellularLocation>
        <location evidence="1 9">Nucleus</location>
    </subcellularLocation>
</comment>
<feature type="domain" description="BRCT" evidence="11">
    <location>
        <begin position="349"/>
        <end position="441"/>
    </location>
</feature>
<feature type="compositionally biased region" description="Basic and acidic residues" evidence="10">
    <location>
        <begin position="533"/>
        <end position="544"/>
    </location>
</feature>
<dbReference type="PANTHER" id="PTHR23081:SF36">
    <property type="entry name" value="RNA POLYMERASE II SUBUNIT A C-TERMINAL DOMAIN PHOSPHATASE"/>
    <property type="match status" value="1"/>
</dbReference>
<proteinExistence type="predicted"/>
<dbReference type="AlphaFoldDB" id="A0A1I7T199"/>
<keyword evidence="4" id="KW-0904">Protein phosphatase</keyword>
<evidence type="ECO:0000256" key="2">
    <source>
        <dbReference type="ARBA" id="ARBA00013081"/>
    </source>
</evidence>
<dbReference type="WBParaSite" id="Csp11.Scaffold459.g1447.t1">
    <property type="protein sequence ID" value="Csp11.Scaffold459.g1447.t1"/>
    <property type="gene ID" value="Csp11.Scaffold459.g1447"/>
</dbReference>
<feature type="domain" description="FCP1 homology" evidence="12">
    <location>
        <begin position="139"/>
        <end position="303"/>
    </location>
</feature>
<dbReference type="InterPro" id="IPR039189">
    <property type="entry name" value="Fcp1"/>
</dbReference>
<dbReference type="InterPro" id="IPR023214">
    <property type="entry name" value="HAD_sf"/>
</dbReference>
<evidence type="ECO:0000256" key="1">
    <source>
        <dbReference type="ARBA" id="ARBA00004123"/>
    </source>
</evidence>
<feature type="compositionally biased region" description="Basic and acidic residues" evidence="10">
    <location>
        <begin position="509"/>
        <end position="521"/>
    </location>
</feature>
<dbReference type="SMART" id="SM00292">
    <property type="entry name" value="BRCT"/>
    <property type="match status" value="1"/>
</dbReference>
<evidence type="ECO:0000259" key="11">
    <source>
        <dbReference type="PROSITE" id="PS50172"/>
    </source>
</evidence>
<feature type="compositionally biased region" description="Acidic residues" evidence="10">
    <location>
        <begin position="560"/>
        <end position="576"/>
    </location>
</feature>
<dbReference type="Pfam" id="PF03031">
    <property type="entry name" value="NIF"/>
    <property type="match status" value="1"/>
</dbReference>
<dbReference type="Gene3D" id="3.40.50.1000">
    <property type="entry name" value="HAD superfamily/HAD-like"/>
    <property type="match status" value="1"/>
</dbReference>
<evidence type="ECO:0000313" key="14">
    <source>
        <dbReference type="WBParaSite" id="Csp11.Scaffold459.g1447.t1"/>
    </source>
</evidence>
<evidence type="ECO:0000256" key="8">
    <source>
        <dbReference type="ARBA" id="ARBA00048336"/>
    </source>
</evidence>
<evidence type="ECO:0000256" key="3">
    <source>
        <dbReference type="ARBA" id="ARBA00022801"/>
    </source>
</evidence>
<dbReference type="Pfam" id="PF00533">
    <property type="entry name" value="BRCT"/>
    <property type="match status" value="1"/>
</dbReference>
<reference evidence="14" key="1">
    <citation type="submission" date="2016-11" db="UniProtKB">
        <authorList>
            <consortium name="WormBaseParasite"/>
        </authorList>
    </citation>
    <scope>IDENTIFICATION</scope>
</reference>
<dbReference type="InterPro" id="IPR036412">
    <property type="entry name" value="HAD-like_sf"/>
</dbReference>
<name>A0A1I7T199_9PELO</name>
<dbReference type="STRING" id="1561998.A0A1I7T199"/>
<evidence type="ECO:0000313" key="13">
    <source>
        <dbReference type="Proteomes" id="UP000095282"/>
    </source>
</evidence>
<dbReference type="InterPro" id="IPR004274">
    <property type="entry name" value="FCP1_dom"/>
</dbReference>
<dbReference type="Gene3D" id="1.10.287.10">
    <property type="entry name" value="S15/NS1, RNA-binding"/>
    <property type="match status" value="1"/>
</dbReference>
<feature type="compositionally biased region" description="Acidic residues" evidence="10">
    <location>
        <begin position="656"/>
        <end position="665"/>
    </location>
</feature>
<feature type="compositionally biased region" description="Acidic residues" evidence="10">
    <location>
        <begin position="597"/>
        <end position="607"/>
    </location>
</feature>
<dbReference type="eggNOG" id="KOG0323">
    <property type="taxonomic scope" value="Eukaryota"/>
</dbReference>
<dbReference type="InterPro" id="IPR011947">
    <property type="entry name" value="FCP1_euk"/>
</dbReference>
<keyword evidence="5 9" id="KW-0539">Nucleus</keyword>
<organism evidence="13 14">
    <name type="scientific">Caenorhabditis tropicalis</name>
    <dbReference type="NCBI Taxonomy" id="1561998"/>
    <lineage>
        <taxon>Eukaryota</taxon>
        <taxon>Metazoa</taxon>
        <taxon>Ecdysozoa</taxon>
        <taxon>Nematoda</taxon>
        <taxon>Chromadorea</taxon>
        <taxon>Rhabditida</taxon>
        <taxon>Rhabditina</taxon>
        <taxon>Rhabditomorpha</taxon>
        <taxon>Rhabditoidea</taxon>
        <taxon>Rhabditidae</taxon>
        <taxon>Peloderinae</taxon>
        <taxon>Caenorhabditis</taxon>
    </lineage>
</organism>
<evidence type="ECO:0000259" key="12">
    <source>
        <dbReference type="PROSITE" id="PS50969"/>
    </source>
</evidence>
<dbReference type="CDD" id="cd07521">
    <property type="entry name" value="HAD_FCP1-like"/>
    <property type="match status" value="1"/>
</dbReference>
<dbReference type="EC" id="3.1.3.16" evidence="2 9"/>
<comment type="function">
    <text evidence="9">This promotes the activity of RNA polymerase II.</text>
</comment>
<dbReference type="GO" id="GO:0008420">
    <property type="term" value="F:RNA polymerase II CTD heptapeptide repeat phosphatase activity"/>
    <property type="evidence" value="ECO:0007669"/>
    <property type="project" value="UniProtKB-UniRule"/>
</dbReference>
<comment type="catalytic activity">
    <reaction evidence="7 9">
        <text>O-phospho-L-seryl-[protein] + H2O = L-seryl-[protein] + phosphate</text>
        <dbReference type="Rhea" id="RHEA:20629"/>
        <dbReference type="Rhea" id="RHEA-COMP:9863"/>
        <dbReference type="Rhea" id="RHEA-COMP:11604"/>
        <dbReference type="ChEBI" id="CHEBI:15377"/>
        <dbReference type="ChEBI" id="CHEBI:29999"/>
        <dbReference type="ChEBI" id="CHEBI:43474"/>
        <dbReference type="ChEBI" id="CHEBI:83421"/>
        <dbReference type="EC" id="3.1.3.16"/>
    </reaction>
</comment>
<dbReference type="CDD" id="cd17729">
    <property type="entry name" value="BRCT_CTDP1"/>
    <property type="match status" value="1"/>
</dbReference>
<evidence type="ECO:0000256" key="7">
    <source>
        <dbReference type="ARBA" id="ARBA00047761"/>
    </source>
</evidence>
<dbReference type="GO" id="GO:0005634">
    <property type="term" value="C:nucleus"/>
    <property type="evidence" value="ECO:0007669"/>
    <property type="project" value="UniProtKB-SubCell"/>
</dbReference>
<evidence type="ECO:0000256" key="5">
    <source>
        <dbReference type="ARBA" id="ARBA00023242"/>
    </source>
</evidence>
<dbReference type="SMART" id="SM00577">
    <property type="entry name" value="CPDc"/>
    <property type="match status" value="1"/>
</dbReference>
<evidence type="ECO:0000256" key="4">
    <source>
        <dbReference type="ARBA" id="ARBA00022912"/>
    </source>
</evidence>
<dbReference type="Proteomes" id="UP000095282">
    <property type="component" value="Unplaced"/>
</dbReference>
<keyword evidence="13" id="KW-1185">Reference proteome</keyword>
<dbReference type="PROSITE" id="PS50969">
    <property type="entry name" value="FCP1"/>
    <property type="match status" value="1"/>
</dbReference>